<sequence>MAYERKINHNLPKLRSTPTKQKLPKRQQQIRRWRLCSKRRRLEESLEKRLGSH</sequence>
<organism evidence="2 3">
    <name type="scientific">Corchorus olitorius</name>
    <dbReference type="NCBI Taxonomy" id="93759"/>
    <lineage>
        <taxon>Eukaryota</taxon>
        <taxon>Viridiplantae</taxon>
        <taxon>Streptophyta</taxon>
        <taxon>Embryophyta</taxon>
        <taxon>Tracheophyta</taxon>
        <taxon>Spermatophyta</taxon>
        <taxon>Magnoliopsida</taxon>
        <taxon>eudicotyledons</taxon>
        <taxon>Gunneridae</taxon>
        <taxon>Pentapetalae</taxon>
        <taxon>rosids</taxon>
        <taxon>malvids</taxon>
        <taxon>Malvales</taxon>
        <taxon>Malvaceae</taxon>
        <taxon>Grewioideae</taxon>
        <taxon>Apeibeae</taxon>
        <taxon>Corchorus</taxon>
    </lineage>
</organism>
<keyword evidence="3" id="KW-1185">Reference proteome</keyword>
<dbReference type="EMBL" id="AWUE01014793">
    <property type="protein sequence ID" value="OMP01290.1"/>
    <property type="molecule type" value="Genomic_DNA"/>
</dbReference>
<reference evidence="3" key="1">
    <citation type="submission" date="2013-09" db="EMBL/GenBank/DDBJ databases">
        <title>Corchorus olitorius genome sequencing.</title>
        <authorList>
            <person name="Alam M."/>
            <person name="Haque M.S."/>
            <person name="Islam M.S."/>
            <person name="Emdad E.M."/>
            <person name="Islam M.M."/>
            <person name="Ahmed B."/>
            <person name="Halim A."/>
            <person name="Hossen Q.M.M."/>
            <person name="Hossain M.Z."/>
            <person name="Ahmed R."/>
            <person name="Khan M.M."/>
            <person name="Islam R."/>
            <person name="Rashid M.M."/>
            <person name="Khan S.A."/>
            <person name="Rahman M.S."/>
            <person name="Alam M."/>
            <person name="Yahiya A.S."/>
            <person name="Khan M.S."/>
            <person name="Azam M.S."/>
            <person name="Haque T."/>
            <person name="Lashkar M.Z.H."/>
            <person name="Akhand A.I."/>
            <person name="Morshed G."/>
            <person name="Roy S."/>
            <person name="Uddin K.S."/>
            <person name="Rabeya T."/>
            <person name="Hossain A.S."/>
            <person name="Chowdhury A."/>
            <person name="Snigdha A.R."/>
            <person name="Mortoza M.S."/>
            <person name="Matin S.A."/>
            <person name="Hoque S.M.E."/>
            <person name="Islam M.K."/>
            <person name="Roy D.K."/>
            <person name="Haider R."/>
            <person name="Moosa M.M."/>
            <person name="Elias S.M."/>
            <person name="Hasan A.M."/>
            <person name="Jahan S."/>
            <person name="Shafiuddin M."/>
            <person name="Mahmood N."/>
            <person name="Shommy N.S."/>
        </authorList>
    </citation>
    <scope>NUCLEOTIDE SEQUENCE [LARGE SCALE GENOMIC DNA]</scope>
    <source>
        <strain evidence="3">cv. O-4</strain>
    </source>
</reference>
<evidence type="ECO:0000313" key="3">
    <source>
        <dbReference type="Proteomes" id="UP000187203"/>
    </source>
</evidence>
<dbReference type="Proteomes" id="UP000187203">
    <property type="component" value="Unassembled WGS sequence"/>
</dbReference>
<gene>
    <name evidence="2" type="ORF">COLO4_12003</name>
</gene>
<protein>
    <submittedName>
        <fullName evidence="2">Uncharacterized protein</fullName>
    </submittedName>
</protein>
<proteinExistence type="predicted"/>
<dbReference type="AlphaFoldDB" id="A0A1R3K2G8"/>
<evidence type="ECO:0000313" key="2">
    <source>
        <dbReference type="EMBL" id="OMP01290.1"/>
    </source>
</evidence>
<accession>A0A1R3K2G8</accession>
<comment type="caution">
    <text evidence="2">The sequence shown here is derived from an EMBL/GenBank/DDBJ whole genome shotgun (WGS) entry which is preliminary data.</text>
</comment>
<evidence type="ECO:0000256" key="1">
    <source>
        <dbReference type="SAM" id="MobiDB-lite"/>
    </source>
</evidence>
<feature type="region of interest" description="Disordered" evidence="1">
    <location>
        <begin position="1"/>
        <end position="29"/>
    </location>
</feature>
<name>A0A1R3K2G8_9ROSI</name>